<evidence type="ECO:0000256" key="1">
    <source>
        <dbReference type="SAM" id="Phobius"/>
    </source>
</evidence>
<feature type="transmembrane region" description="Helical" evidence="1">
    <location>
        <begin position="18"/>
        <end position="36"/>
    </location>
</feature>
<feature type="transmembrane region" description="Helical" evidence="1">
    <location>
        <begin position="159"/>
        <end position="179"/>
    </location>
</feature>
<reference evidence="2 3" key="1">
    <citation type="submission" date="2014-12" db="EMBL/GenBank/DDBJ databases">
        <title>Genome sequencing of Microbacterium hominis TPW29.</title>
        <authorList>
            <person name="Tan P.W."/>
            <person name="Chan K.-G."/>
        </authorList>
    </citation>
    <scope>NUCLEOTIDE SEQUENCE [LARGE SCALE GENOMIC DNA]</scope>
    <source>
        <strain evidence="2 3">TPW29</strain>
    </source>
</reference>
<dbReference type="InterPro" id="IPR052712">
    <property type="entry name" value="Acid_resist_chaperone_HdeD"/>
</dbReference>
<dbReference type="RefSeq" id="WP_039416050.1">
    <property type="nucleotide sequence ID" value="NZ_JWSZ01000012.1"/>
</dbReference>
<sequence length="183" mass="18935">MTAEPSLEKTATYGIRTALGLGGALSVILGIVILVWPGKTAMVVTAIIAIYAIVAGLVYAGMGTFATGKGGWSRVGHVLLGVLYVVAGIVAFSNLGLAALSLAVFLGILVGIMWVIEGVVALSTLDLAPSRGWTIFYAIISIIAGVTLLFSPLWGAVVLWWLIGISAVVMGIIQIGRAFSFSK</sequence>
<dbReference type="Proteomes" id="UP000031202">
    <property type="component" value="Unassembled WGS sequence"/>
</dbReference>
<proteinExistence type="predicted"/>
<comment type="caution">
    <text evidence="2">The sequence shown here is derived from an EMBL/GenBank/DDBJ whole genome shotgun (WGS) entry which is preliminary data.</text>
</comment>
<accession>A0A0B4DT18</accession>
<dbReference type="InterPro" id="IPR005325">
    <property type="entry name" value="DUF308_memb"/>
</dbReference>
<keyword evidence="1" id="KW-1133">Transmembrane helix</keyword>
<name>A0A0B4DT18_9MICO</name>
<evidence type="ECO:0000313" key="3">
    <source>
        <dbReference type="Proteomes" id="UP000031202"/>
    </source>
</evidence>
<feature type="transmembrane region" description="Helical" evidence="1">
    <location>
        <begin position="74"/>
        <end position="92"/>
    </location>
</feature>
<evidence type="ECO:0008006" key="4">
    <source>
        <dbReference type="Google" id="ProtNLM"/>
    </source>
</evidence>
<protein>
    <recommendedName>
        <fullName evidence="4">DUF308 domain-containing protein</fullName>
    </recommendedName>
</protein>
<evidence type="ECO:0000313" key="2">
    <source>
        <dbReference type="EMBL" id="KIC57398.1"/>
    </source>
</evidence>
<feature type="transmembrane region" description="Helical" evidence="1">
    <location>
        <begin position="42"/>
        <end position="62"/>
    </location>
</feature>
<dbReference type="AlphaFoldDB" id="A0A0B4DT18"/>
<organism evidence="2 3">
    <name type="scientific">Microbacterium hominis</name>
    <dbReference type="NCBI Taxonomy" id="162426"/>
    <lineage>
        <taxon>Bacteria</taxon>
        <taxon>Bacillati</taxon>
        <taxon>Actinomycetota</taxon>
        <taxon>Actinomycetes</taxon>
        <taxon>Micrococcales</taxon>
        <taxon>Microbacteriaceae</taxon>
        <taxon>Microbacterium</taxon>
    </lineage>
</organism>
<dbReference type="PANTHER" id="PTHR34989:SF1">
    <property type="entry name" value="PROTEIN HDED"/>
    <property type="match status" value="1"/>
</dbReference>
<feature type="transmembrane region" description="Helical" evidence="1">
    <location>
        <begin position="134"/>
        <end position="153"/>
    </location>
</feature>
<dbReference type="PANTHER" id="PTHR34989">
    <property type="entry name" value="PROTEIN HDED"/>
    <property type="match status" value="1"/>
</dbReference>
<dbReference type="EMBL" id="JWSZ01000012">
    <property type="protein sequence ID" value="KIC57398.1"/>
    <property type="molecule type" value="Genomic_DNA"/>
</dbReference>
<keyword evidence="1" id="KW-0472">Membrane</keyword>
<keyword evidence="1" id="KW-0812">Transmembrane</keyword>
<dbReference type="Pfam" id="PF03729">
    <property type="entry name" value="DUF308"/>
    <property type="match status" value="2"/>
</dbReference>
<feature type="transmembrane region" description="Helical" evidence="1">
    <location>
        <begin position="98"/>
        <end position="122"/>
    </location>
</feature>
<gene>
    <name evidence="2" type="ORF">RM52_10285</name>
</gene>
<dbReference type="GO" id="GO:0005886">
    <property type="term" value="C:plasma membrane"/>
    <property type="evidence" value="ECO:0007669"/>
    <property type="project" value="TreeGrafter"/>
</dbReference>